<sequence>MRDVTAIILAAGFSRRMGDQNKLLLPINGIPMIRHVVEVYGAISTRPVLVVTGHEAEDVAAAIAQSNAIPVFNPAYAQGQPTSVACGLRAADDGCDLLVGLGDQPLLTPKDLRDLLDAHAAANVERISIPVRGEERGNPIVIPSALRARLLADPHSPGCKKFTRANPDHVQFHTLTATGFFTDVDTPEAYSSLINSTMEAAQ</sequence>
<dbReference type="PANTHER" id="PTHR43777">
    <property type="entry name" value="MOLYBDENUM COFACTOR CYTIDYLYLTRANSFERASE"/>
    <property type="match status" value="1"/>
</dbReference>
<keyword evidence="4" id="KW-1185">Reference proteome</keyword>
<dbReference type="GO" id="GO:0016779">
    <property type="term" value="F:nucleotidyltransferase activity"/>
    <property type="evidence" value="ECO:0007669"/>
    <property type="project" value="UniProtKB-ARBA"/>
</dbReference>
<dbReference type="EMBL" id="BMLP01000014">
    <property type="protein sequence ID" value="GGO38770.1"/>
    <property type="molecule type" value="Genomic_DNA"/>
</dbReference>
<comment type="caution">
    <text evidence="3">The sequence shown here is derived from an EMBL/GenBank/DDBJ whole genome shotgun (WGS) entry which is preliminary data.</text>
</comment>
<dbReference type="InterPro" id="IPR025877">
    <property type="entry name" value="MobA-like_NTP_Trfase"/>
</dbReference>
<dbReference type="PANTHER" id="PTHR43777:SF1">
    <property type="entry name" value="MOLYBDENUM COFACTOR CYTIDYLYLTRANSFERASE"/>
    <property type="match status" value="1"/>
</dbReference>
<reference evidence="3 4" key="1">
    <citation type="journal article" date="2014" name="Int. J. Syst. Evol. Microbiol.">
        <title>Complete genome sequence of Corynebacterium casei LMG S-19264T (=DSM 44701T), isolated from a smear-ripened cheese.</title>
        <authorList>
            <consortium name="US DOE Joint Genome Institute (JGI-PGF)"/>
            <person name="Walter F."/>
            <person name="Albersmeier A."/>
            <person name="Kalinowski J."/>
            <person name="Ruckert C."/>
        </authorList>
    </citation>
    <scope>NUCLEOTIDE SEQUENCE [LARGE SCALE GENOMIC DNA]</scope>
    <source>
        <strain evidence="3 4">CGMCC 1.7029</strain>
    </source>
</reference>
<dbReference type="InterPro" id="IPR029044">
    <property type="entry name" value="Nucleotide-diphossugar_trans"/>
</dbReference>
<dbReference type="AlphaFoldDB" id="A0A917YML4"/>
<dbReference type="CDD" id="cd04182">
    <property type="entry name" value="GT_2_like_f"/>
    <property type="match status" value="1"/>
</dbReference>
<dbReference type="OrthoDB" id="9779263at2"/>
<keyword evidence="1" id="KW-0460">Magnesium</keyword>
<protein>
    <recommendedName>
        <fullName evidence="2">MobA-like NTP transferase domain-containing protein</fullName>
    </recommendedName>
</protein>
<dbReference type="RefSeq" id="WP_146284654.1">
    <property type="nucleotide sequence ID" value="NZ_BMLP01000014.1"/>
</dbReference>
<evidence type="ECO:0000313" key="3">
    <source>
        <dbReference type="EMBL" id="GGO38770.1"/>
    </source>
</evidence>
<proteinExistence type="predicted"/>
<evidence type="ECO:0000256" key="1">
    <source>
        <dbReference type="ARBA" id="ARBA00022842"/>
    </source>
</evidence>
<gene>
    <name evidence="3" type="ORF">GCM10010991_36540</name>
</gene>
<feature type="domain" description="MobA-like NTP transferase" evidence="2">
    <location>
        <begin position="6"/>
        <end position="166"/>
    </location>
</feature>
<evidence type="ECO:0000313" key="4">
    <source>
        <dbReference type="Proteomes" id="UP000598196"/>
    </source>
</evidence>
<accession>A0A917YML4</accession>
<dbReference type="Proteomes" id="UP000598196">
    <property type="component" value="Unassembled WGS sequence"/>
</dbReference>
<evidence type="ECO:0000259" key="2">
    <source>
        <dbReference type="Pfam" id="PF12804"/>
    </source>
</evidence>
<dbReference type="Pfam" id="PF12804">
    <property type="entry name" value="NTP_transf_3"/>
    <property type="match status" value="1"/>
</dbReference>
<dbReference type="SUPFAM" id="SSF53448">
    <property type="entry name" value="Nucleotide-diphospho-sugar transferases"/>
    <property type="match status" value="1"/>
</dbReference>
<dbReference type="Gene3D" id="3.90.550.10">
    <property type="entry name" value="Spore Coat Polysaccharide Biosynthesis Protein SpsA, Chain A"/>
    <property type="match status" value="1"/>
</dbReference>
<organism evidence="3 4">
    <name type="scientific">Gemmobacter aquaticus</name>
    <dbReference type="NCBI Taxonomy" id="490185"/>
    <lineage>
        <taxon>Bacteria</taxon>
        <taxon>Pseudomonadati</taxon>
        <taxon>Pseudomonadota</taxon>
        <taxon>Alphaproteobacteria</taxon>
        <taxon>Rhodobacterales</taxon>
        <taxon>Paracoccaceae</taxon>
        <taxon>Gemmobacter</taxon>
    </lineage>
</organism>
<name>A0A917YML4_9RHOB</name>